<protein>
    <recommendedName>
        <fullName evidence="4">VapC45 PIN like domain-containing protein</fullName>
    </recommendedName>
</protein>
<evidence type="ECO:0000313" key="3">
    <source>
        <dbReference type="Proteomes" id="UP000317685"/>
    </source>
</evidence>
<keyword evidence="3" id="KW-1185">Reference proteome</keyword>
<feature type="region of interest" description="Disordered" evidence="1">
    <location>
        <begin position="116"/>
        <end position="142"/>
    </location>
</feature>
<comment type="caution">
    <text evidence="2">The sequence shown here is derived from an EMBL/GenBank/DDBJ whole genome shotgun (WGS) entry which is preliminary data.</text>
</comment>
<reference evidence="2 3" key="1">
    <citation type="submission" date="2019-06" db="EMBL/GenBank/DDBJ databases">
        <title>Sequencing the genomes of 1000 actinobacteria strains.</title>
        <authorList>
            <person name="Klenk H.-P."/>
        </authorList>
    </citation>
    <scope>NUCLEOTIDE SEQUENCE [LARGE SCALE GENOMIC DNA]</scope>
    <source>
        <strain evidence="2 3">DSM 45885</strain>
    </source>
</reference>
<accession>A0A561VU58</accession>
<gene>
    <name evidence="2" type="ORF">FHU34_11442</name>
</gene>
<name>A0A561VU58_9ACTN</name>
<dbReference type="EMBL" id="VIWZ01000001">
    <property type="protein sequence ID" value="TWG15135.1"/>
    <property type="molecule type" value="Genomic_DNA"/>
</dbReference>
<evidence type="ECO:0008006" key="4">
    <source>
        <dbReference type="Google" id="ProtNLM"/>
    </source>
</evidence>
<sequence length="142" mass="15937">MLPGHHVDHVQRIRWKGKQDLQLIPDMATRGYLMLVTADTGQLEDHEECGAIKKAGIHHVRFERHGKGIASTASAIATVVAGVPIIVPLLEGQPQRLVELGVVKCGQTRYKIVDPEREPPTQYWPGRKTVRRRRPPRQTDSS</sequence>
<proteinExistence type="predicted"/>
<evidence type="ECO:0000313" key="2">
    <source>
        <dbReference type="EMBL" id="TWG15135.1"/>
    </source>
</evidence>
<organism evidence="2 3">
    <name type="scientific">Micromonospora taraxaci</name>
    <dbReference type="NCBI Taxonomy" id="1316803"/>
    <lineage>
        <taxon>Bacteria</taxon>
        <taxon>Bacillati</taxon>
        <taxon>Actinomycetota</taxon>
        <taxon>Actinomycetes</taxon>
        <taxon>Micromonosporales</taxon>
        <taxon>Micromonosporaceae</taxon>
        <taxon>Micromonospora</taxon>
    </lineage>
</organism>
<evidence type="ECO:0000256" key="1">
    <source>
        <dbReference type="SAM" id="MobiDB-lite"/>
    </source>
</evidence>
<dbReference type="Proteomes" id="UP000317685">
    <property type="component" value="Unassembled WGS sequence"/>
</dbReference>
<dbReference type="AlphaFoldDB" id="A0A561VU58"/>